<gene>
    <name evidence="5" type="ORF">FGADI_8265</name>
</gene>
<reference evidence="5" key="2">
    <citation type="submission" date="2020-05" db="EMBL/GenBank/DDBJ databases">
        <authorList>
            <person name="Kim H.-S."/>
            <person name="Proctor R.H."/>
            <person name="Brown D.W."/>
        </authorList>
    </citation>
    <scope>NUCLEOTIDE SEQUENCE</scope>
    <source>
        <strain evidence="5">NRRL 45417</strain>
    </source>
</reference>
<comment type="caution">
    <text evidence="5">The sequence shown here is derived from an EMBL/GenBank/DDBJ whole genome shotgun (WGS) entry which is preliminary data.</text>
</comment>
<evidence type="ECO:0000313" key="6">
    <source>
        <dbReference type="Proteomes" id="UP000604273"/>
    </source>
</evidence>
<evidence type="ECO:0000256" key="2">
    <source>
        <dbReference type="SAM" id="SignalP"/>
    </source>
</evidence>
<protein>
    <recommendedName>
        <fullName evidence="7">Beta-lactamase/transpeptidase-like protein</fullName>
    </recommendedName>
</protein>
<feature type="domain" description="Peptidase S12 Pab87-related C-terminal" evidence="4">
    <location>
        <begin position="447"/>
        <end position="540"/>
    </location>
</feature>
<dbReference type="Gene3D" id="3.40.710.10">
    <property type="entry name" value="DD-peptidase/beta-lactamase superfamily"/>
    <property type="match status" value="1"/>
</dbReference>
<feature type="signal peptide" evidence="2">
    <location>
        <begin position="1"/>
        <end position="18"/>
    </location>
</feature>
<evidence type="ECO:0000259" key="4">
    <source>
        <dbReference type="Pfam" id="PF11954"/>
    </source>
</evidence>
<dbReference type="InterPro" id="IPR012338">
    <property type="entry name" value="Beta-lactam/transpept-like"/>
</dbReference>
<keyword evidence="6" id="KW-1185">Reference proteome</keyword>
<dbReference type="Pfam" id="PF00144">
    <property type="entry name" value="Beta-lactamase"/>
    <property type="match status" value="1"/>
</dbReference>
<evidence type="ECO:0000256" key="1">
    <source>
        <dbReference type="ARBA" id="ARBA00038215"/>
    </source>
</evidence>
<accession>A0A8H4WU07</accession>
<sequence length="552" mass="60966">MPNLMSIFGFGFASVAAAIQIPMFGSRPPTTASPSLHDRIHHVLPVVEEIMEIGGTAGMSIGIMAKGQVIMERHFGYADVDARKSANSGTRYPLGSLTKAFVATTVSKLVDDGFLKWDEPITTYIPELSFKSDDTLARRLTLIDLLSHRTGLARLDPLWLGANGEVNLPKEAVIDMCNNLFPVQPLRSGWLYNNWMYALAGKVIEEVKKCSFGTVLASYVLDKLELKNTTLISSSIPLGSTALPYLVLDDKSLVRSPELGMTDEDLMSSAGGVRSTIPNMLTWGNALLSPFRNDGPLDYIDAVMYGHSFMNQSFKSDEAYGLGFAKVDLPAQVGKIGFNPGLVENGMPVLSPGLAHQVFYHNGAITGYNNCFMLIPELDMVIVVLTNSISQGDIADWTAQTLLQASIDSPSPIDMRPLARQAATTWRAQYKTIVDTLEEARTPDTKEPKHHDLIGKYWHSTRALYLEVFKDGKTLSFSINGKPSQSHVLSHYNYDTYIFLPSADDRVRRGLFHYGAQAWLLYFKRNADGCFDSLVWNIDAKAVEGEIFTKDI</sequence>
<dbReference type="Pfam" id="PF11954">
    <property type="entry name" value="DUF3471"/>
    <property type="match status" value="1"/>
</dbReference>
<evidence type="ECO:0008006" key="7">
    <source>
        <dbReference type="Google" id="ProtNLM"/>
    </source>
</evidence>
<feature type="domain" description="Beta-lactamase-related" evidence="3">
    <location>
        <begin position="47"/>
        <end position="399"/>
    </location>
</feature>
<dbReference type="OrthoDB" id="5946976at2759"/>
<dbReference type="PANTHER" id="PTHR46825">
    <property type="entry name" value="D-ALANYL-D-ALANINE-CARBOXYPEPTIDASE/ENDOPEPTIDASE AMPH"/>
    <property type="match status" value="1"/>
</dbReference>
<dbReference type="InterPro" id="IPR001466">
    <property type="entry name" value="Beta-lactam-related"/>
</dbReference>
<dbReference type="Proteomes" id="UP000604273">
    <property type="component" value="Unassembled WGS sequence"/>
</dbReference>
<dbReference type="EMBL" id="JABFAI010000215">
    <property type="protein sequence ID" value="KAF4950282.1"/>
    <property type="molecule type" value="Genomic_DNA"/>
</dbReference>
<dbReference type="SUPFAM" id="SSF56601">
    <property type="entry name" value="beta-lactamase/transpeptidase-like"/>
    <property type="match status" value="1"/>
</dbReference>
<organism evidence="5 6">
    <name type="scientific">Fusarium gaditjirri</name>
    <dbReference type="NCBI Taxonomy" id="282569"/>
    <lineage>
        <taxon>Eukaryota</taxon>
        <taxon>Fungi</taxon>
        <taxon>Dikarya</taxon>
        <taxon>Ascomycota</taxon>
        <taxon>Pezizomycotina</taxon>
        <taxon>Sordariomycetes</taxon>
        <taxon>Hypocreomycetidae</taxon>
        <taxon>Hypocreales</taxon>
        <taxon>Nectriaceae</taxon>
        <taxon>Fusarium</taxon>
        <taxon>Fusarium nisikadoi species complex</taxon>
    </lineage>
</organism>
<evidence type="ECO:0000313" key="5">
    <source>
        <dbReference type="EMBL" id="KAF4950282.1"/>
    </source>
</evidence>
<dbReference type="InterPro" id="IPR021860">
    <property type="entry name" value="Peptidase_S12_Pab87-rel_C"/>
</dbReference>
<reference evidence="5" key="1">
    <citation type="journal article" date="2020" name="BMC Genomics">
        <title>Correction to: Identification and distribution of gene clusters required for synthesis of sphingolipid metabolism inhibitors in diverse species of the filamentous fungus Fusarium.</title>
        <authorList>
            <person name="Kim H.S."/>
            <person name="Lohmar J.M."/>
            <person name="Busman M."/>
            <person name="Brown D.W."/>
            <person name="Naumann T.A."/>
            <person name="Divon H.H."/>
            <person name="Lysoe E."/>
            <person name="Uhlig S."/>
            <person name="Proctor R.H."/>
        </authorList>
    </citation>
    <scope>NUCLEOTIDE SEQUENCE</scope>
    <source>
        <strain evidence="5">NRRL 45417</strain>
    </source>
</reference>
<proteinExistence type="inferred from homology"/>
<keyword evidence="2" id="KW-0732">Signal</keyword>
<name>A0A8H4WU07_9HYPO</name>
<feature type="chain" id="PRO_5034655034" description="Beta-lactamase/transpeptidase-like protein" evidence="2">
    <location>
        <begin position="19"/>
        <end position="552"/>
    </location>
</feature>
<dbReference type="InterPro" id="IPR050491">
    <property type="entry name" value="AmpC-like"/>
</dbReference>
<dbReference type="PANTHER" id="PTHR46825:SF14">
    <property type="entry name" value="BETA-LACTAMASE-RELATED DOMAIN-CONTAINING PROTEIN"/>
    <property type="match status" value="1"/>
</dbReference>
<comment type="similarity">
    <text evidence="1">Belongs to the peptidase S12 family.</text>
</comment>
<evidence type="ECO:0000259" key="3">
    <source>
        <dbReference type="Pfam" id="PF00144"/>
    </source>
</evidence>
<dbReference type="AlphaFoldDB" id="A0A8H4WU07"/>